<gene>
    <name evidence="1" type="ORF">HYH02_010841</name>
</gene>
<organism evidence="1 2">
    <name type="scientific">Chlamydomonas schloesseri</name>
    <dbReference type="NCBI Taxonomy" id="2026947"/>
    <lineage>
        <taxon>Eukaryota</taxon>
        <taxon>Viridiplantae</taxon>
        <taxon>Chlorophyta</taxon>
        <taxon>core chlorophytes</taxon>
        <taxon>Chlorophyceae</taxon>
        <taxon>CS clade</taxon>
        <taxon>Chlamydomonadales</taxon>
        <taxon>Chlamydomonadaceae</taxon>
        <taxon>Chlamydomonas</taxon>
    </lineage>
</organism>
<protein>
    <recommendedName>
        <fullName evidence="3">Ysc84 actin-binding domain-containing protein</fullName>
    </recommendedName>
</protein>
<evidence type="ECO:0008006" key="3">
    <source>
        <dbReference type="Google" id="ProtNLM"/>
    </source>
</evidence>
<reference evidence="1" key="1">
    <citation type="journal article" date="2020" name="bioRxiv">
        <title>Comparative genomics of Chlamydomonas.</title>
        <authorList>
            <person name="Craig R.J."/>
            <person name="Hasan A.R."/>
            <person name="Ness R.W."/>
            <person name="Keightley P.D."/>
        </authorList>
    </citation>
    <scope>NUCLEOTIDE SEQUENCE</scope>
    <source>
        <strain evidence="1">CCAP 11/173</strain>
    </source>
</reference>
<dbReference type="AlphaFoldDB" id="A0A835W7G7"/>
<dbReference type="Proteomes" id="UP000613740">
    <property type="component" value="Unassembled WGS sequence"/>
</dbReference>
<keyword evidence="2" id="KW-1185">Reference proteome</keyword>
<dbReference type="EMBL" id="JAEHOD010000043">
    <property type="protein sequence ID" value="KAG2438386.1"/>
    <property type="molecule type" value="Genomic_DNA"/>
</dbReference>
<accession>A0A835W7G7</accession>
<comment type="caution">
    <text evidence="1">The sequence shown here is derived from an EMBL/GenBank/DDBJ whole genome shotgun (WGS) entry which is preliminary data.</text>
</comment>
<proteinExistence type="predicted"/>
<sequence length="288" mass="29570">MVNLEKVAKEVVAACTKVNDAKANKRLKVPMASNALGYRGALILHSVKGAAVVGFERGHGFAVKVLGWNADGTPQLSAPVMVKLSKVAVGLSVGYNEVYQVVLFESSTQMEGIITEEDVVLVSGVVGGWVVDGCCWVVQWGKEFDLSGYGRLDDEPANNSVHTSSMSAVSDSMKVRPVTLSVSDSLMICDMSLYGGAMCVDSSLMKEAYGEAVSAHNCLQGKTETPEGLKSVMAAVTKGLGQLLAQEGHVNGAKPAAAAAAAAPAAAAAVAEPAAAAAAAAEPAAMEQ</sequence>
<dbReference type="OrthoDB" id="524060at2759"/>
<evidence type="ECO:0000313" key="2">
    <source>
        <dbReference type="Proteomes" id="UP000613740"/>
    </source>
</evidence>
<name>A0A835W7G7_9CHLO</name>
<evidence type="ECO:0000313" key="1">
    <source>
        <dbReference type="EMBL" id="KAG2438386.1"/>
    </source>
</evidence>